<evidence type="ECO:0000256" key="1">
    <source>
        <dbReference type="ARBA" id="ARBA00004651"/>
    </source>
</evidence>
<reference evidence="11" key="1">
    <citation type="submission" date="2022-06" db="EMBL/GenBank/DDBJ databases">
        <title>Genome public.</title>
        <authorList>
            <person name="Sun Q."/>
        </authorList>
    </citation>
    <scope>NUCLEOTIDE SEQUENCE</scope>
    <source>
        <strain evidence="11">CWNU-1</strain>
    </source>
</reference>
<feature type="transmembrane region" description="Helical" evidence="8">
    <location>
        <begin position="45"/>
        <end position="71"/>
    </location>
</feature>
<dbReference type="Pfam" id="PF00005">
    <property type="entry name" value="ABC_tran"/>
    <property type="match status" value="1"/>
</dbReference>
<proteinExistence type="predicted"/>
<dbReference type="PANTHER" id="PTHR43394">
    <property type="entry name" value="ATP-DEPENDENT PERMEASE MDL1, MITOCHONDRIAL"/>
    <property type="match status" value="1"/>
</dbReference>
<dbReference type="InterPro" id="IPR027417">
    <property type="entry name" value="P-loop_NTPase"/>
</dbReference>
<evidence type="ECO:0000313" key="12">
    <source>
        <dbReference type="Proteomes" id="UP001431429"/>
    </source>
</evidence>
<evidence type="ECO:0000259" key="9">
    <source>
        <dbReference type="PROSITE" id="PS50893"/>
    </source>
</evidence>
<feature type="region of interest" description="Disordered" evidence="7">
    <location>
        <begin position="1"/>
        <end position="22"/>
    </location>
</feature>
<evidence type="ECO:0000256" key="3">
    <source>
        <dbReference type="ARBA" id="ARBA00022741"/>
    </source>
</evidence>
<feature type="transmembrane region" description="Helical" evidence="8">
    <location>
        <begin position="154"/>
        <end position="175"/>
    </location>
</feature>
<dbReference type="SUPFAM" id="SSF52540">
    <property type="entry name" value="P-loop containing nucleoside triphosphate hydrolases"/>
    <property type="match status" value="1"/>
</dbReference>
<keyword evidence="12" id="KW-1185">Reference proteome</keyword>
<dbReference type="PROSITE" id="PS00211">
    <property type="entry name" value="ABC_TRANSPORTER_1"/>
    <property type="match status" value="1"/>
</dbReference>
<keyword evidence="5 8" id="KW-1133">Transmembrane helix</keyword>
<dbReference type="GO" id="GO:0005524">
    <property type="term" value="F:ATP binding"/>
    <property type="evidence" value="ECO:0007669"/>
    <property type="project" value="UniProtKB-KW"/>
</dbReference>
<evidence type="ECO:0000256" key="6">
    <source>
        <dbReference type="ARBA" id="ARBA00023136"/>
    </source>
</evidence>
<dbReference type="InterPro" id="IPR003439">
    <property type="entry name" value="ABC_transporter-like_ATP-bd"/>
</dbReference>
<organism evidence="11 12">
    <name type="scientific">Streptomyces albipurpureus</name>
    <dbReference type="NCBI Taxonomy" id="2897419"/>
    <lineage>
        <taxon>Bacteria</taxon>
        <taxon>Bacillati</taxon>
        <taxon>Actinomycetota</taxon>
        <taxon>Actinomycetes</taxon>
        <taxon>Kitasatosporales</taxon>
        <taxon>Streptomycetaceae</taxon>
        <taxon>Streptomyces</taxon>
    </lineage>
</organism>
<dbReference type="PROSITE" id="PS00675">
    <property type="entry name" value="SIGMA54_INTERACT_1"/>
    <property type="match status" value="1"/>
</dbReference>
<dbReference type="Gene3D" id="3.40.50.300">
    <property type="entry name" value="P-loop containing nucleotide triphosphate hydrolases"/>
    <property type="match status" value="1"/>
</dbReference>
<comment type="subcellular location">
    <subcellularLocation>
        <location evidence="1">Cell membrane</location>
        <topology evidence="1">Multi-pass membrane protein</topology>
    </subcellularLocation>
</comment>
<keyword evidence="3" id="KW-0547">Nucleotide-binding</keyword>
<evidence type="ECO:0000256" key="4">
    <source>
        <dbReference type="ARBA" id="ARBA00022840"/>
    </source>
</evidence>
<dbReference type="InterPro" id="IPR025662">
    <property type="entry name" value="Sigma_54_int_dom_ATP-bd_1"/>
</dbReference>
<keyword evidence="6 8" id="KW-0472">Membrane</keyword>
<protein>
    <submittedName>
        <fullName evidence="11">ABC transporter ATP-binding protein/permease</fullName>
    </submittedName>
</protein>
<evidence type="ECO:0000256" key="5">
    <source>
        <dbReference type="ARBA" id="ARBA00022989"/>
    </source>
</evidence>
<dbReference type="PANTHER" id="PTHR43394:SF1">
    <property type="entry name" value="ATP-BINDING CASSETTE SUB-FAMILY B MEMBER 10, MITOCHONDRIAL"/>
    <property type="match status" value="1"/>
</dbReference>
<dbReference type="Gene3D" id="1.20.1560.10">
    <property type="entry name" value="ABC transporter type 1, transmembrane domain"/>
    <property type="match status" value="1"/>
</dbReference>
<dbReference type="PROSITE" id="PS50929">
    <property type="entry name" value="ABC_TM1F"/>
    <property type="match status" value="1"/>
</dbReference>
<sequence length="580" mass="60862">MSKAVPEGHTASKTGAPPAPFALGDLPDQRAVFRRAAPFLSGHRTALAAAIALTLAGAGLAVAVTAAIGRLVDAAGDGERAGLIRWVVVLFALVAASGVLTWLSRYWLIRVGEHVLAGMRERATAAVGAAPLRFVESHRRGELLRRLTGEINGLGYFVGTTLPDLVAAVAVLAFTVVMLAVYSWLLILGLLVVFVPVATVIVRGFHRRAGPAYAEVAAAEAAVAASFSESLPAQEQLRISGAVPRWLERFGRNNDRLLDAQTVQIRTELRLDRLALLQAGCVGGLLVLSAVLVGRNALTVGTAVVFVLATRDIFHRFESVAAAIGDAREAHVQLARLLDLIRATEQPQPATDSPQPPARGVLTLAGVGFGYSQGQPVVQGLSLAIESGERLVIAGETGSGKSTLGKLLAGLYHPDQGTVSFAGHDLSCLSAERLRARIVLVPQEVALVEGSLAENLALVSSRPDQPRIEETIERLGLSEWVASLPDGLATPVGTHTLSAGECQLVAIARAVLADPAVLILDEATAGVDHQTAGRIEEALSVAADDRTLIVIAHRADTIGRGRLLLSMPEGRVTEIVGPRS</sequence>
<dbReference type="RefSeq" id="WP_250918302.1">
    <property type="nucleotide sequence ID" value="NZ_JAMQAW010000006.1"/>
</dbReference>
<dbReference type="Pfam" id="PF00664">
    <property type="entry name" value="ABC_membrane"/>
    <property type="match status" value="1"/>
</dbReference>
<evidence type="ECO:0000256" key="2">
    <source>
        <dbReference type="ARBA" id="ARBA00022692"/>
    </source>
</evidence>
<keyword evidence="2 8" id="KW-0812">Transmembrane</keyword>
<feature type="transmembrane region" description="Helical" evidence="8">
    <location>
        <begin position="83"/>
        <end position="103"/>
    </location>
</feature>
<accession>A0ABT0UH57</accession>
<dbReference type="PROSITE" id="PS50893">
    <property type="entry name" value="ABC_TRANSPORTER_2"/>
    <property type="match status" value="1"/>
</dbReference>
<dbReference type="InterPro" id="IPR036640">
    <property type="entry name" value="ABC1_TM_sf"/>
</dbReference>
<dbReference type="Proteomes" id="UP001431429">
    <property type="component" value="Unassembled WGS sequence"/>
</dbReference>
<feature type="domain" description="ABC transporter" evidence="9">
    <location>
        <begin position="362"/>
        <end position="580"/>
    </location>
</feature>
<dbReference type="CDD" id="cd07346">
    <property type="entry name" value="ABC_6TM_exporters"/>
    <property type="match status" value="1"/>
</dbReference>
<evidence type="ECO:0000259" key="10">
    <source>
        <dbReference type="PROSITE" id="PS50929"/>
    </source>
</evidence>
<keyword evidence="4 11" id="KW-0067">ATP-binding</keyword>
<comment type="caution">
    <text evidence="11">The sequence shown here is derived from an EMBL/GenBank/DDBJ whole genome shotgun (WGS) entry which is preliminary data.</text>
</comment>
<feature type="domain" description="ABC transmembrane type-1" evidence="10">
    <location>
        <begin position="48"/>
        <end position="329"/>
    </location>
</feature>
<evidence type="ECO:0000256" key="8">
    <source>
        <dbReference type="SAM" id="Phobius"/>
    </source>
</evidence>
<feature type="transmembrane region" description="Helical" evidence="8">
    <location>
        <begin position="181"/>
        <end position="202"/>
    </location>
</feature>
<name>A0ABT0UH57_9ACTN</name>
<dbReference type="InterPro" id="IPR039421">
    <property type="entry name" value="Type_1_exporter"/>
</dbReference>
<dbReference type="InterPro" id="IPR017871">
    <property type="entry name" value="ABC_transporter-like_CS"/>
</dbReference>
<evidence type="ECO:0000256" key="7">
    <source>
        <dbReference type="SAM" id="MobiDB-lite"/>
    </source>
</evidence>
<dbReference type="SMART" id="SM00382">
    <property type="entry name" value="AAA"/>
    <property type="match status" value="1"/>
</dbReference>
<dbReference type="InterPro" id="IPR003593">
    <property type="entry name" value="AAA+_ATPase"/>
</dbReference>
<feature type="transmembrane region" description="Helical" evidence="8">
    <location>
        <begin position="274"/>
        <end position="293"/>
    </location>
</feature>
<gene>
    <name evidence="11" type="ORF">NBG84_06445</name>
</gene>
<dbReference type="EMBL" id="JAMQAW010000006">
    <property type="protein sequence ID" value="MCM2387957.1"/>
    <property type="molecule type" value="Genomic_DNA"/>
</dbReference>
<dbReference type="SUPFAM" id="SSF90123">
    <property type="entry name" value="ABC transporter transmembrane region"/>
    <property type="match status" value="1"/>
</dbReference>
<evidence type="ECO:0000313" key="11">
    <source>
        <dbReference type="EMBL" id="MCM2387957.1"/>
    </source>
</evidence>
<dbReference type="InterPro" id="IPR011527">
    <property type="entry name" value="ABC1_TM_dom"/>
</dbReference>